<evidence type="ECO:0000256" key="1">
    <source>
        <dbReference type="ARBA" id="ARBA00004429"/>
    </source>
</evidence>
<dbReference type="InterPro" id="IPR042094">
    <property type="entry name" value="T2SS_GspF_sf"/>
</dbReference>
<evidence type="ECO:0000313" key="10">
    <source>
        <dbReference type="EMBL" id="MBS5333303.1"/>
    </source>
</evidence>
<dbReference type="InterPro" id="IPR003004">
    <property type="entry name" value="GspF/PilC"/>
</dbReference>
<evidence type="ECO:0000313" key="11">
    <source>
        <dbReference type="Proteomes" id="UP000759273"/>
    </source>
</evidence>
<dbReference type="EMBL" id="JAGZGG010000037">
    <property type="protein sequence ID" value="MBS5333303.1"/>
    <property type="molecule type" value="Genomic_DNA"/>
</dbReference>
<evidence type="ECO:0000256" key="4">
    <source>
        <dbReference type="ARBA" id="ARBA00022519"/>
    </source>
</evidence>
<dbReference type="PRINTS" id="PR00812">
    <property type="entry name" value="BCTERIALGSPF"/>
</dbReference>
<dbReference type="Gene3D" id="1.20.81.30">
    <property type="entry name" value="Type II secretion system (T2SS), domain F"/>
    <property type="match status" value="2"/>
</dbReference>
<dbReference type="PANTHER" id="PTHR30012:SF0">
    <property type="entry name" value="TYPE II SECRETION SYSTEM PROTEIN F-RELATED"/>
    <property type="match status" value="1"/>
</dbReference>
<comment type="subcellular location">
    <subcellularLocation>
        <location evidence="1">Cell inner membrane</location>
        <topology evidence="1">Multi-pass membrane protein</topology>
    </subcellularLocation>
</comment>
<organism evidence="10 11">
    <name type="scientific">Subdoligranulum variabile</name>
    <dbReference type="NCBI Taxonomy" id="214851"/>
    <lineage>
        <taxon>Bacteria</taxon>
        <taxon>Bacillati</taxon>
        <taxon>Bacillota</taxon>
        <taxon>Clostridia</taxon>
        <taxon>Eubacteriales</taxon>
        <taxon>Oscillospiraceae</taxon>
        <taxon>Subdoligranulum</taxon>
    </lineage>
</organism>
<keyword evidence="5 8" id="KW-0812">Transmembrane</keyword>
<evidence type="ECO:0000256" key="3">
    <source>
        <dbReference type="ARBA" id="ARBA00022475"/>
    </source>
</evidence>
<feature type="transmembrane region" description="Helical" evidence="8">
    <location>
        <begin position="164"/>
        <end position="186"/>
    </location>
</feature>
<feature type="domain" description="Type II secretion system protein GspF" evidence="9">
    <location>
        <begin position="63"/>
        <end position="187"/>
    </location>
</feature>
<comment type="similarity">
    <text evidence="2">Belongs to the GSP F family.</text>
</comment>
<feature type="domain" description="Type II secretion system protein GspF" evidence="9">
    <location>
        <begin position="266"/>
        <end position="388"/>
    </location>
</feature>
<protein>
    <submittedName>
        <fullName evidence="10">Type II secretion system F family protein</fullName>
    </submittedName>
</protein>
<evidence type="ECO:0000256" key="5">
    <source>
        <dbReference type="ARBA" id="ARBA00022692"/>
    </source>
</evidence>
<dbReference type="Proteomes" id="UP000759273">
    <property type="component" value="Unassembled WGS sequence"/>
</dbReference>
<evidence type="ECO:0000256" key="8">
    <source>
        <dbReference type="SAM" id="Phobius"/>
    </source>
</evidence>
<dbReference type="Pfam" id="PF00482">
    <property type="entry name" value="T2SSF"/>
    <property type="match status" value="2"/>
</dbReference>
<reference evidence="10" key="1">
    <citation type="submission" date="2021-02" db="EMBL/GenBank/DDBJ databases">
        <title>Infant gut strain persistence is associated with maternal origin, phylogeny, and functional potential including surface adhesion and iron acquisition.</title>
        <authorList>
            <person name="Lou Y.C."/>
        </authorList>
    </citation>
    <scope>NUCLEOTIDE SEQUENCE</scope>
    <source>
        <strain evidence="10">L3_101_000M1_dasL3_101_000M1_concoct_87</strain>
    </source>
</reference>
<dbReference type="PANTHER" id="PTHR30012">
    <property type="entry name" value="GENERAL SECRETION PATHWAY PROTEIN"/>
    <property type="match status" value="1"/>
</dbReference>
<proteinExistence type="inferred from homology"/>
<comment type="caution">
    <text evidence="10">The sequence shown here is derived from an EMBL/GenBank/DDBJ whole genome shotgun (WGS) entry which is preliminary data.</text>
</comment>
<keyword evidence="6 8" id="KW-1133">Transmembrane helix</keyword>
<evidence type="ECO:0000256" key="7">
    <source>
        <dbReference type="ARBA" id="ARBA00023136"/>
    </source>
</evidence>
<dbReference type="AlphaFoldDB" id="A0A943HIR1"/>
<feature type="transmembrane region" description="Helical" evidence="8">
    <location>
        <begin position="215"/>
        <end position="235"/>
    </location>
</feature>
<sequence>MPRFRYTAANAQGKTVRGVTDAPSEEALYTKLRDDGLYMTDAQPAQKTGTAFRPLKTAMLADFCRNLGTLLAAGVPLVRAIRIMADERNIDARQKALYEAILGELRKGVPLSDAMESCAPAFPNLLLAMIRSAEGTGSIDHACMRMATYYEREHKMNQQVGNSLMYPIILGVLIVAVIAILMTFVLPQFKPMFDQMETLPFLTQLLFDISDFVGANWPVLIVVVLLLILGGRILLAQPKVRRQWDRFILHAPVVGVLNRKICTARFASTLSNLYGSGVPIITTLGAARDAIGNRWIESQFGDALDSIRAGHSLSQAIAGIDGFETKLSSSIAVGEETGRLDSLLATISETLDYEAEMATKRLVTLLEPVMIVIMGIVVGGVVAAVIVPIYQSYGTIGGSSGAI</sequence>
<dbReference type="FunFam" id="1.20.81.30:FF:000001">
    <property type="entry name" value="Type II secretion system protein F"/>
    <property type="match status" value="1"/>
</dbReference>
<evidence type="ECO:0000256" key="6">
    <source>
        <dbReference type="ARBA" id="ARBA00022989"/>
    </source>
</evidence>
<keyword evidence="3" id="KW-1003">Cell membrane</keyword>
<keyword evidence="4" id="KW-0997">Cell inner membrane</keyword>
<accession>A0A943HIR1</accession>
<dbReference type="GO" id="GO:0005886">
    <property type="term" value="C:plasma membrane"/>
    <property type="evidence" value="ECO:0007669"/>
    <property type="project" value="UniProtKB-SubCell"/>
</dbReference>
<name>A0A943HIR1_9FIRM</name>
<keyword evidence="7 8" id="KW-0472">Membrane</keyword>
<evidence type="ECO:0000256" key="2">
    <source>
        <dbReference type="ARBA" id="ARBA00005745"/>
    </source>
</evidence>
<dbReference type="InterPro" id="IPR018076">
    <property type="entry name" value="T2SS_GspF_dom"/>
</dbReference>
<feature type="transmembrane region" description="Helical" evidence="8">
    <location>
        <begin position="369"/>
        <end position="390"/>
    </location>
</feature>
<evidence type="ECO:0000259" key="9">
    <source>
        <dbReference type="Pfam" id="PF00482"/>
    </source>
</evidence>
<gene>
    <name evidence="10" type="ORF">KHY36_12345</name>
</gene>